<evidence type="ECO:0000313" key="3">
    <source>
        <dbReference type="Proteomes" id="UP000184543"/>
    </source>
</evidence>
<dbReference type="EMBL" id="FQYU01000001">
    <property type="protein sequence ID" value="SHI35675.1"/>
    <property type="molecule type" value="Genomic_DNA"/>
</dbReference>
<sequence>MKKLNVLILVFWLWSCNEKLLEKPDNLIEKEKMVQILTDVAIVNAAKITNVSILRDNNIDPMAYVFERHGIDSLQFVESDRYYASLPAEYEEIYLKVEAVLEGRQKEFEDAKAKKDSLMRLEAERKQKAAKKLKDSLR</sequence>
<name>A0A1M6AGR9_9FLAO</name>
<keyword evidence="3" id="KW-1185">Reference proteome</keyword>
<dbReference type="STRING" id="192903.SAMN04488513_10153"/>
<dbReference type="Pfam" id="PF14129">
    <property type="entry name" value="DUF4296"/>
    <property type="match status" value="1"/>
</dbReference>
<dbReference type="Proteomes" id="UP000184543">
    <property type="component" value="Unassembled WGS sequence"/>
</dbReference>
<evidence type="ECO:0000313" key="2">
    <source>
        <dbReference type="EMBL" id="SHI35675.1"/>
    </source>
</evidence>
<protein>
    <recommendedName>
        <fullName evidence="1">DUF4296 domain-containing protein</fullName>
    </recommendedName>
</protein>
<accession>A0A1M6AGR9</accession>
<evidence type="ECO:0000259" key="1">
    <source>
        <dbReference type="Pfam" id="PF14129"/>
    </source>
</evidence>
<gene>
    <name evidence="2" type="ORF">SAMN04488513_10153</name>
</gene>
<proteinExistence type="predicted"/>
<reference evidence="3" key="1">
    <citation type="submission" date="2016-11" db="EMBL/GenBank/DDBJ databases">
        <authorList>
            <person name="Varghese N."/>
            <person name="Submissions S."/>
        </authorList>
    </citation>
    <scope>NUCLEOTIDE SEQUENCE [LARGE SCALE GENOMIC DNA]</scope>
    <source>
        <strain evidence="3">DSM 19858</strain>
    </source>
</reference>
<dbReference type="OrthoDB" id="1525222at2"/>
<dbReference type="AlphaFoldDB" id="A0A1M6AGR9"/>
<dbReference type="InterPro" id="IPR025381">
    <property type="entry name" value="DUF4296"/>
</dbReference>
<feature type="domain" description="DUF4296" evidence="1">
    <location>
        <begin position="24"/>
        <end position="106"/>
    </location>
</feature>
<dbReference type="RefSeq" id="WP_072986586.1">
    <property type="nucleotide sequence ID" value="NZ_FQYU01000001.1"/>
</dbReference>
<organism evidence="2 3">
    <name type="scientific">Pseudozobellia thermophila</name>
    <dbReference type="NCBI Taxonomy" id="192903"/>
    <lineage>
        <taxon>Bacteria</taxon>
        <taxon>Pseudomonadati</taxon>
        <taxon>Bacteroidota</taxon>
        <taxon>Flavobacteriia</taxon>
        <taxon>Flavobacteriales</taxon>
        <taxon>Flavobacteriaceae</taxon>
        <taxon>Pseudozobellia</taxon>
    </lineage>
</organism>